<feature type="compositionally biased region" description="Polar residues" evidence="9">
    <location>
        <begin position="241"/>
        <end position="255"/>
    </location>
</feature>
<dbReference type="PANTHER" id="PTHR43553">
    <property type="entry name" value="HEAVY METAL TRANSPORTER"/>
    <property type="match status" value="1"/>
</dbReference>
<reference evidence="11" key="1">
    <citation type="submission" date="2024-01" db="EMBL/GenBank/DDBJ databases">
        <title>Bank of Algae and Cyanobacteria of the Azores (BACA) strain genomes.</title>
        <authorList>
            <person name="Luz R."/>
            <person name="Cordeiro R."/>
            <person name="Fonseca A."/>
            <person name="Goncalves V."/>
        </authorList>
    </citation>
    <scope>NUCLEOTIDE SEQUENCE</scope>
    <source>
        <strain evidence="11">BACA0141</strain>
    </source>
</reference>
<dbReference type="InterPro" id="IPR050095">
    <property type="entry name" value="ECF_ABC_transporter_ATP-bd"/>
</dbReference>
<name>A0AAW9PXM4_9CYAN</name>
<evidence type="ECO:0000313" key="11">
    <source>
        <dbReference type="EMBL" id="MEE3715710.1"/>
    </source>
</evidence>
<evidence type="ECO:0000313" key="12">
    <source>
        <dbReference type="Proteomes" id="UP001333818"/>
    </source>
</evidence>
<keyword evidence="12" id="KW-1185">Reference proteome</keyword>
<dbReference type="PANTHER" id="PTHR43553:SF27">
    <property type="entry name" value="ENERGY-COUPLING FACTOR TRANSPORTER ATP-BINDING PROTEIN ECFA2"/>
    <property type="match status" value="1"/>
</dbReference>
<dbReference type="EMBL" id="JAZBJZ010000007">
    <property type="protein sequence ID" value="MEE3715710.1"/>
    <property type="molecule type" value="Genomic_DNA"/>
</dbReference>
<dbReference type="Pfam" id="PF00005">
    <property type="entry name" value="ABC_tran"/>
    <property type="match status" value="2"/>
</dbReference>
<dbReference type="SMART" id="SM00382">
    <property type="entry name" value="AAA"/>
    <property type="match status" value="2"/>
</dbReference>
<keyword evidence="6 11" id="KW-0067">ATP-binding</keyword>
<dbReference type="InterPro" id="IPR027417">
    <property type="entry name" value="P-loop_NTPase"/>
</dbReference>
<keyword evidence="3" id="KW-0813">Transport</keyword>
<evidence type="ECO:0000256" key="6">
    <source>
        <dbReference type="ARBA" id="ARBA00022840"/>
    </source>
</evidence>
<dbReference type="PROSITE" id="PS50893">
    <property type="entry name" value="ABC_TRANSPORTER_2"/>
    <property type="match status" value="2"/>
</dbReference>
<evidence type="ECO:0000256" key="3">
    <source>
        <dbReference type="ARBA" id="ARBA00022448"/>
    </source>
</evidence>
<keyword evidence="8" id="KW-0472">Membrane</keyword>
<evidence type="ECO:0000256" key="4">
    <source>
        <dbReference type="ARBA" id="ARBA00022475"/>
    </source>
</evidence>
<keyword evidence="5" id="KW-0547">Nucleotide-binding</keyword>
<dbReference type="CDD" id="cd03225">
    <property type="entry name" value="ABC_cobalt_CbiO_domain1"/>
    <property type="match status" value="2"/>
</dbReference>
<comment type="similarity">
    <text evidence="2">Belongs to the ABC transporter superfamily.</text>
</comment>
<sequence>MATSPRLEVIDLSFRHPGQSQPTIAGVNLALYSGEIVSIAGATGSGKSTLLNCLAGISPNHTGGKLQGKILYEGVDIQSRSVRQRSQHFCTLLQNVETQIFTDCVWEELLFGLENWNIPPERIPHLANTALQEFGLEVQRNWAIAQLSAGQKQRLLLACQLLIDQPVLLLDEPLAYLDAKGVALLLQLLRAKAEEGRSIVLVEHRMDMVEEICDRFYAFEDGTLFEVQSGQRKSDRREDSPASSFSNPTEFDRVSISSPSSTVAKILLRTCQLGWGAYPLFPDMEVASGETVLLKGDNGCGKTTLLKLLSGLLKPSTGTLEILGRNVNKRSVVQIAGDVGFVLQNPNHQLFADSVRSEVLQSGVSLEFGMALLERLNLSDRGDRHPQSLSQGQKRRLALGAVLARRPKICLLDEIMVGQDPNSLALMLNVLRDFTDRGGALILTSHVPLPSDIPNLKLLELEQA</sequence>
<dbReference type="GO" id="GO:0005524">
    <property type="term" value="F:ATP binding"/>
    <property type="evidence" value="ECO:0007669"/>
    <property type="project" value="UniProtKB-KW"/>
</dbReference>
<keyword evidence="7" id="KW-1278">Translocase</keyword>
<protein>
    <submittedName>
        <fullName evidence="11">ATP-binding cassette domain-containing protein</fullName>
    </submittedName>
</protein>
<dbReference type="GO" id="GO:0016887">
    <property type="term" value="F:ATP hydrolysis activity"/>
    <property type="evidence" value="ECO:0007669"/>
    <property type="project" value="InterPro"/>
</dbReference>
<dbReference type="RefSeq" id="WP_330482134.1">
    <property type="nucleotide sequence ID" value="NZ_JAZBJZ010000007.1"/>
</dbReference>
<evidence type="ECO:0000256" key="2">
    <source>
        <dbReference type="ARBA" id="ARBA00005417"/>
    </source>
</evidence>
<dbReference type="AlphaFoldDB" id="A0AAW9PXM4"/>
<organism evidence="11 12">
    <name type="scientific">Tumidithrix elongata BACA0141</name>
    <dbReference type="NCBI Taxonomy" id="2716417"/>
    <lineage>
        <taxon>Bacteria</taxon>
        <taxon>Bacillati</taxon>
        <taxon>Cyanobacteriota</taxon>
        <taxon>Cyanophyceae</taxon>
        <taxon>Pseudanabaenales</taxon>
        <taxon>Pseudanabaenaceae</taxon>
        <taxon>Tumidithrix</taxon>
        <taxon>Tumidithrix elongata</taxon>
    </lineage>
</organism>
<feature type="domain" description="ABC transporter" evidence="10">
    <location>
        <begin position="262"/>
        <end position="462"/>
    </location>
</feature>
<evidence type="ECO:0000259" key="10">
    <source>
        <dbReference type="PROSITE" id="PS50893"/>
    </source>
</evidence>
<feature type="domain" description="ABC transporter" evidence="10">
    <location>
        <begin position="7"/>
        <end position="246"/>
    </location>
</feature>
<evidence type="ECO:0000256" key="7">
    <source>
        <dbReference type="ARBA" id="ARBA00022967"/>
    </source>
</evidence>
<dbReference type="InterPro" id="IPR015856">
    <property type="entry name" value="ABC_transpr_CbiO/EcfA_su"/>
</dbReference>
<dbReference type="Proteomes" id="UP001333818">
    <property type="component" value="Unassembled WGS sequence"/>
</dbReference>
<dbReference type="InterPro" id="IPR003439">
    <property type="entry name" value="ABC_transporter-like_ATP-bd"/>
</dbReference>
<comment type="caution">
    <text evidence="11">The sequence shown here is derived from an EMBL/GenBank/DDBJ whole genome shotgun (WGS) entry which is preliminary data.</text>
</comment>
<comment type="subcellular location">
    <subcellularLocation>
        <location evidence="1">Cell membrane</location>
        <topology evidence="1">Peripheral membrane protein</topology>
    </subcellularLocation>
</comment>
<dbReference type="InterPro" id="IPR003593">
    <property type="entry name" value="AAA+_ATPase"/>
</dbReference>
<dbReference type="GO" id="GO:0043190">
    <property type="term" value="C:ATP-binding cassette (ABC) transporter complex"/>
    <property type="evidence" value="ECO:0007669"/>
    <property type="project" value="TreeGrafter"/>
</dbReference>
<dbReference type="GO" id="GO:0042626">
    <property type="term" value="F:ATPase-coupled transmembrane transporter activity"/>
    <property type="evidence" value="ECO:0007669"/>
    <property type="project" value="TreeGrafter"/>
</dbReference>
<dbReference type="Gene3D" id="3.40.50.300">
    <property type="entry name" value="P-loop containing nucleotide triphosphate hydrolases"/>
    <property type="match status" value="2"/>
</dbReference>
<evidence type="ECO:0000256" key="8">
    <source>
        <dbReference type="ARBA" id="ARBA00023136"/>
    </source>
</evidence>
<evidence type="ECO:0000256" key="9">
    <source>
        <dbReference type="SAM" id="MobiDB-lite"/>
    </source>
</evidence>
<evidence type="ECO:0000256" key="5">
    <source>
        <dbReference type="ARBA" id="ARBA00022741"/>
    </source>
</evidence>
<dbReference type="InterPro" id="IPR017871">
    <property type="entry name" value="ABC_transporter-like_CS"/>
</dbReference>
<evidence type="ECO:0000256" key="1">
    <source>
        <dbReference type="ARBA" id="ARBA00004202"/>
    </source>
</evidence>
<feature type="region of interest" description="Disordered" evidence="9">
    <location>
        <begin position="229"/>
        <end position="255"/>
    </location>
</feature>
<gene>
    <name evidence="11" type="ORF">V2H45_03000</name>
</gene>
<dbReference type="PROSITE" id="PS00211">
    <property type="entry name" value="ABC_TRANSPORTER_1"/>
    <property type="match status" value="2"/>
</dbReference>
<accession>A0AAW9PXM4</accession>
<proteinExistence type="inferred from homology"/>
<dbReference type="SUPFAM" id="SSF52540">
    <property type="entry name" value="P-loop containing nucleoside triphosphate hydrolases"/>
    <property type="match status" value="2"/>
</dbReference>
<keyword evidence="4" id="KW-1003">Cell membrane</keyword>